<dbReference type="SUPFAM" id="SSF52402">
    <property type="entry name" value="Adenine nucleotide alpha hydrolases-like"/>
    <property type="match status" value="1"/>
</dbReference>
<feature type="binding site" evidence="2">
    <location>
        <position position="300"/>
    </location>
    <ligand>
        <name>Zn(2+)</name>
        <dbReference type="ChEBI" id="CHEBI:29105"/>
        <label>2</label>
    </ligand>
</feature>
<evidence type="ECO:0000313" key="5">
    <source>
        <dbReference type="EMBL" id="MBN2067712.1"/>
    </source>
</evidence>
<dbReference type="PANTHER" id="PTHR11807">
    <property type="entry name" value="ATPASES OF THE PP SUPERFAMILY-RELATED"/>
    <property type="match status" value="1"/>
</dbReference>
<feature type="binding site" evidence="3">
    <location>
        <begin position="55"/>
        <end position="57"/>
    </location>
    <ligand>
        <name>ATP</name>
        <dbReference type="ChEBI" id="CHEBI:30616"/>
    </ligand>
</feature>
<proteinExistence type="predicted"/>
<dbReference type="GO" id="GO:0002144">
    <property type="term" value="C:cytosolic tRNA wobble base thiouridylase complex"/>
    <property type="evidence" value="ECO:0007669"/>
    <property type="project" value="TreeGrafter"/>
</dbReference>
<reference evidence="5" key="1">
    <citation type="submission" date="2021-01" db="EMBL/GenBank/DDBJ databases">
        <title>Active Sulfur Cycling in an Early Earth Analoge.</title>
        <authorList>
            <person name="Hahn C.R."/>
            <person name="Youssef N.H."/>
            <person name="Elshahed M."/>
        </authorList>
    </citation>
    <scope>NUCLEOTIDE SEQUENCE</scope>
    <source>
        <strain evidence="5">Zod_Metabat.1151</strain>
    </source>
</reference>
<accession>A0A939C954</accession>
<feature type="binding site" evidence="2">
    <location>
        <position position="291"/>
    </location>
    <ligand>
        <name>Zn(2+)</name>
        <dbReference type="ChEBI" id="CHEBI:29105"/>
        <label>2</label>
    </ligand>
</feature>
<dbReference type="InterPro" id="IPR014729">
    <property type="entry name" value="Rossmann-like_a/b/a_fold"/>
</dbReference>
<dbReference type="Proteomes" id="UP000809243">
    <property type="component" value="Unassembled WGS sequence"/>
</dbReference>
<dbReference type="Gene3D" id="3.40.50.620">
    <property type="entry name" value="HUPs"/>
    <property type="match status" value="1"/>
</dbReference>
<dbReference type="NCBIfam" id="TIGR00269">
    <property type="entry name" value="TIGR00269 family protein"/>
    <property type="match status" value="1"/>
</dbReference>
<dbReference type="GO" id="GO:0016740">
    <property type="term" value="F:transferase activity"/>
    <property type="evidence" value="ECO:0007669"/>
    <property type="project" value="UniProtKB-KW"/>
</dbReference>
<dbReference type="InterPro" id="IPR035107">
    <property type="entry name" value="tRNA_thiolation_TtcA_Ctu1"/>
</dbReference>
<dbReference type="GO" id="GO:0005524">
    <property type="term" value="F:ATP binding"/>
    <property type="evidence" value="ECO:0007669"/>
    <property type="project" value="UniProtKB-KW"/>
</dbReference>
<feature type="binding site" evidence="3">
    <location>
        <position position="84"/>
    </location>
    <ligand>
        <name>ATP</name>
        <dbReference type="ChEBI" id="CHEBI:30616"/>
    </ligand>
</feature>
<dbReference type="EMBL" id="JAFGDB010000077">
    <property type="protein sequence ID" value="MBN2067712.1"/>
    <property type="molecule type" value="Genomic_DNA"/>
</dbReference>
<feature type="binding site" evidence="2">
    <location>
        <position position="5"/>
    </location>
    <ligand>
        <name>Zn(2+)</name>
        <dbReference type="ChEBI" id="CHEBI:29105"/>
        <label>1</label>
    </ligand>
</feature>
<dbReference type="PANTHER" id="PTHR11807:SF12">
    <property type="entry name" value="CYTOPLASMIC TRNA 2-THIOLATION PROTEIN 1"/>
    <property type="match status" value="1"/>
</dbReference>
<sequence length="314" mass="35281">MAGKCVQCGKKASISLPYGPHKFCKEHFLHFFEKRVRKTIRENRLVQGREKLVVACSGGKDSCTTLYLVNKIFSKSNPVEALLVDEGIPKYRDRALAIAEANCKEWGIPFRRVSFREEFGFTMVDVMRKTGPKKKIGSTCAFCGVLRRRLLNKHAREMKAGKLVTGHNMDDEAQSVLMNVCEADLQRLARLGPISGIAKVKGLVPRVKPLWQCPEAEVISFAGYAGIRHFEGQCCPFKWQAKRNDFRGILNHLEASYPGTMFSILQFFRQAKPLLAREKPKNFKLNSCTECGELTSGSVCTACNMVVKLKGKIN</sequence>
<feature type="binding site" evidence="3">
    <location>
        <position position="166"/>
    </location>
    <ligand>
        <name>ATP</name>
        <dbReference type="ChEBI" id="CHEBI:30616"/>
    </ligand>
</feature>
<dbReference type="AlphaFoldDB" id="A0A939C954"/>
<dbReference type="GO" id="GO:0002143">
    <property type="term" value="P:tRNA wobble position uridine thiolation"/>
    <property type="evidence" value="ECO:0007669"/>
    <property type="project" value="TreeGrafter"/>
</dbReference>
<keyword evidence="3" id="KW-0067">ATP-binding</keyword>
<evidence type="ECO:0000256" key="1">
    <source>
        <dbReference type="ARBA" id="ARBA00022679"/>
    </source>
</evidence>
<dbReference type="GO" id="GO:0046872">
    <property type="term" value="F:metal ion binding"/>
    <property type="evidence" value="ECO:0007669"/>
    <property type="project" value="UniProtKB-KW"/>
</dbReference>
<feature type="binding site" evidence="2">
    <location>
        <position position="303"/>
    </location>
    <ligand>
        <name>Zn(2+)</name>
        <dbReference type="ChEBI" id="CHEBI:29105"/>
        <label>2</label>
    </ligand>
</feature>
<feature type="binding site" evidence="2">
    <location>
        <position position="8"/>
    </location>
    <ligand>
        <name>Zn(2+)</name>
        <dbReference type="ChEBI" id="CHEBI:29105"/>
        <label>1</label>
    </ligand>
</feature>
<dbReference type="Pfam" id="PF01171">
    <property type="entry name" value="ATP_bind_3"/>
    <property type="match status" value="1"/>
</dbReference>
<dbReference type="GO" id="GO:0000049">
    <property type="term" value="F:tRNA binding"/>
    <property type="evidence" value="ECO:0007669"/>
    <property type="project" value="InterPro"/>
</dbReference>
<keyword evidence="2" id="KW-0862">Zinc</keyword>
<evidence type="ECO:0000256" key="2">
    <source>
        <dbReference type="PIRSR" id="PIRSR004976-50"/>
    </source>
</evidence>
<name>A0A939C954_9ARCH</name>
<feature type="binding site" evidence="3">
    <location>
        <position position="171"/>
    </location>
    <ligand>
        <name>ATP</name>
        <dbReference type="ChEBI" id="CHEBI:30616"/>
    </ligand>
</feature>
<dbReference type="PROSITE" id="PS01263">
    <property type="entry name" value="UPF0021"/>
    <property type="match status" value="1"/>
</dbReference>
<feature type="domain" description="tRNA(Ile)-lysidine/2-thiocytidine synthase N-terminal" evidence="4">
    <location>
        <begin position="51"/>
        <end position="232"/>
    </location>
</feature>
<feature type="binding site" evidence="2">
    <location>
        <position position="24"/>
    </location>
    <ligand>
        <name>Zn(2+)</name>
        <dbReference type="ChEBI" id="CHEBI:29105"/>
        <label>1</label>
    </ligand>
</feature>
<evidence type="ECO:0000256" key="3">
    <source>
        <dbReference type="PIRSR" id="PIRSR004976-51"/>
    </source>
</evidence>
<keyword evidence="3" id="KW-0547">Nucleotide-binding</keyword>
<dbReference type="InterPro" id="IPR000541">
    <property type="entry name" value="Ncs6/Tuc1/Ctu1"/>
</dbReference>
<protein>
    <submittedName>
        <fullName evidence="5">TIGR00269 family protein</fullName>
    </submittedName>
</protein>
<dbReference type="InterPro" id="IPR020554">
    <property type="entry name" value="UPF0021_CS"/>
</dbReference>
<evidence type="ECO:0000259" key="4">
    <source>
        <dbReference type="Pfam" id="PF01171"/>
    </source>
</evidence>
<keyword evidence="1" id="KW-0808">Transferase</keyword>
<feature type="binding site" evidence="2">
    <location>
        <position position="288"/>
    </location>
    <ligand>
        <name>Zn(2+)</name>
        <dbReference type="ChEBI" id="CHEBI:29105"/>
        <label>2</label>
    </ligand>
</feature>
<feature type="binding site" evidence="3">
    <location>
        <position position="61"/>
    </location>
    <ligand>
        <name>ATP</name>
        <dbReference type="ChEBI" id="CHEBI:30616"/>
    </ligand>
</feature>
<comment type="caution">
    <text evidence="5">The sequence shown here is derived from an EMBL/GenBank/DDBJ whole genome shotgun (WGS) entry which is preliminary data.</text>
</comment>
<dbReference type="InterPro" id="IPR011063">
    <property type="entry name" value="TilS/TtcA_N"/>
</dbReference>
<keyword evidence="2" id="KW-0479">Metal-binding</keyword>
<feature type="binding site" evidence="2">
    <location>
        <position position="27"/>
    </location>
    <ligand>
        <name>Zn(2+)</name>
        <dbReference type="ChEBI" id="CHEBI:29105"/>
        <label>1</label>
    </ligand>
</feature>
<dbReference type="PIRSF" id="PIRSF004976">
    <property type="entry name" value="ATPase_YdaO"/>
    <property type="match status" value="1"/>
</dbReference>
<evidence type="ECO:0000313" key="6">
    <source>
        <dbReference type="Proteomes" id="UP000809243"/>
    </source>
</evidence>
<gene>
    <name evidence="5" type="ORF">JW744_04555</name>
</gene>
<organism evidence="5 6">
    <name type="scientific">Candidatus Iainarchaeum sp</name>
    <dbReference type="NCBI Taxonomy" id="3101447"/>
    <lineage>
        <taxon>Archaea</taxon>
        <taxon>Candidatus Iainarchaeota</taxon>
        <taxon>Candidatus Iainarchaeia</taxon>
        <taxon>Candidatus Iainarchaeales</taxon>
        <taxon>Candidatus Iainarchaeaceae</taxon>
        <taxon>Candidatus Iainarchaeum</taxon>
    </lineage>
</organism>